<dbReference type="InterPro" id="IPR001853">
    <property type="entry name" value="DSBA-like_thioredoxin_dom"/>
</dbReference>
<evidence type="ECO:0000259" key="1">
    <source>
        <dbReference type="Pfam" id="PF01323"/>
    </source>
</evidence>
<feature type="domain" description="DSBA-like thioredoxin" evidence="1">
    <location>
        <begin position="12"/>
        <end position="128"/>
    </location>
</feature>
<proteinExistence type="predicted"/>
<dbReference type="Proteomes" id="UP000754644">
    <property type="component" value="Unassembled WGS sequence"/>
</dbReference>
<dbReference type="GO" id="GO:0016491">
    <property type="term" value="F:oxidoreductase activity"/>
    <property type="evidence" value="ECO:0007669"/>
    <property type="project" value="InterPro"/>
</dbReference>
<dbReference type="InterPro" id="IPR036249">
    <property type="entry name" value="Thioredoxin-like_sf"/>
</dbReference>
<dbReference type="Gene3D" id="3.40.30.10">
    <property type="entry name" value="Glutaredoxin"/>
    <property type="match status" value="1"/>
</dbReference>
<dbReference type="Pfam" id="PF01323">
    <property type="entry name" value="DSBA"/>
    <property type="match status" value="1"/>
</dbReference>
<accession>A0A972VTX4</accession>
<gene>
    <name evidence="2" type="ORF">HQ497_02395</name>
</gene>
<sequence length="147" mass="16571">MDARRYASLRGLTLRGTQKIWDSSIAAIGMLWARQQHPDILKGYTDRVYSRFWQRQLDIEDPQVIGALLAEAGADVGGFPVYLAGAGRDEHDQLQERILDLGYFGVPTYVIDDEVYFGREQLPRVRWHLAGGTGPFPDVAYDTVLNS</sequence>
<name>A0A972VTX4_9GAMM</name>
<protein>
    <submittedName>
        <fullName evidence="2">DsbA family protein</fullName>
    </submittedName>
</protein>
<reference evidence="2" key="1">
    <citation type="submission" date="2020-05" db="EMBL/GenBank/DDBJ databases">
        <title>Sulfur intermediates as new biogeochemical hubs in an aquatic model microbial ecosystem.</title>
        <authorList>
            <person name="Vigneron A."/>
        </authorList>
    </citation>
    <scope>NUCLEOTIDE SEQUENCE</scope>
    <source>
        <strain evidence="2">Bin.250</strain>
    </source>
</reference>
<dbReference type="EMBL" id="JABMOJ010000081">
    <property type="protein sequence ID" value="NQV64190.1"/>
    <property type="molecule type" value="Genomic_DNA"/>
</dbReference>
<dbReference type="SUPFAM" id="SSF52833">
    <property type="entry name" value="Thioredoxin-like"/>
    <property type="match status" value="1"/>
</dbReference>
<organism evidence="2 3">
    <name type="scientific">SAR86 cluster bacterium</name>
    <dbReference type="NCBI Taxonomy" id="2030880"/>
    <lineage>
        <taxon>Bacteria</taxon>
        <taxon>Pseudomonadati</taxon>
        <taxon>Pseudomonadota</taxon>
        <taxon>Gammaproteobacteria</taxon>
        <taxon>SAR86 cluster</taxon>
    </lineage>
</organism>
<evidence type="ECO:0000313" key="3">
    <source>
        <dbReference type="Proteomes" id="UP000754644"/>
    </source>
</evidence>
<comment type="caution">
    <text evidence="2">The sequence shown here is derived from an EMBL/GenBank/DDBJ whole genome shotgun (WGS) entry which is preliminary data.</text>
</comment>
<evidence type="ECO:0000313" key="2">
    <source>
        <dbReference type="EMBL" id="NQV64190.1"/>
    </source>
</evidence>
<dbReference type="AlphaFoldDB" id="A0A972VTX4"/>